<name>A0A1V5SND9_9BACT</name>
<dbReference type="InterPro" id="IPR039564">
    <property type="entry name" value="Peptidase_C39-like"/>
</dbReference>
<dbReference type="AlphaFoldDB" id="A0A1V5SND9"/>
<dbReference type="EMBL" id="MWBQ01000132">
    <property type="protein sequence ID" value="OQA55995.1"/>
    <property type="molecule type" value="Genomic_DNA"/>
</dbReference>
<sequence length="223" mass="24665">MKHKHLLPLIIFGLLLAIYVSGCTNFVNTPGTDFGVINSTSDTVISFTKFIEHSDTKILLDVPFLPQVPPGNWSSTRNCGHTCAVMMRAYYYGIEPLPDHIIQADDWLNARFGLPINNYNGDWTNSFQIRAWLESEGVPTKVGMGNLERARTMLSEGKPFLAAVYSNMNPNGGAKHAMLVIGIDSTQVYVNDPGKVNGKNNSYSISQFLSAWSAQGNWYVALD</sequence>
<feature type="domain" description="Peptidase C39-like" evidence="1">
    <location>
        <begin position="60"/>
        <end position="193"/>
    </location>
</feature>
<proteinExistence type="predicted"/>
<protein>
    <recommendedName>
        <fullName evidence="1">Peptidase C39-like domain-containing protein</fullName>
    </recommendedName>
</protein>
<gene>
    <name evidence="2" type="ORF">BWY41_01564</name>
</gene>
<dbReference type="Pfam" id="PF13529">
    <property type="entry name" value="Peptidase_C39_2"/>
    <property type="match status" value="1"/>
</dbReference>
<comment type="caution">
    <text evidence="2">The sequence shown here is derived from an EMBL/GenBank/DDBJ whole genome shotgun (WGS) entry which is preliminary data.</text>
</comment>
<dbReference type="Gene3D" id="3.90.70.10">
    <property type="entry name" value="Cysteine proteinases"/>
    <property type="match status" value="1"/>
</dbReference>
<evidence type="ECO:0000313" key="2">
    <source>
        <dbReference type="EMBL" id="OQA55995.1"/>
    </source>
</evidence>
<evidence type="ECO:0000259" key="1">
    <source>
        <dbReference type="Pfam" id="PF13529"/>
    </source>
</evidence>
<accession>A0A1V5SND9</accession>
<dbReference type="Proteomes" id="UP000485569">
    <property type="component" value="Unassembled WGS sequence"/>
</dbReference>
<organism evidence="2">
    <name type="scientific">Candidatus Atribacter allofermentans</name>
    <dbReference type="NCBI Taxonomy" id="1852833"/>
    <lineage>
        <taxon>Bacteria</taxon>
        <taxon>Pseudomonadati</taxon>
        <taxon>Atribacterota</taxon>
        <taxon>Atribacteria</taxon>
        <taxon>Atribacterales</taxon>
        <taxon>Atribacteraceae</taxon>
        <taxon>Atribacter</taxon>
    </lineage>
</organism>
<reference evidence="2" key="1">
    <citation type="submission" date="2017-02" db="EMBL/GenBank/DDBJ databases">
        <title>Delving into the versatile metabolic prowess of the omnipresent phylum Bacteroidetes.</title>
        <authorList>
            <person name="Nobu M.K."/>
            <person name="Mei R."/>
            <person name="Narihiro T."/>
            <person name="Kuroda K."/>
            <person name="Liu W.-T."/>
        </authorList>
    </citation>
    <scope>NUCLEOTIDE SEQUENCE</scope>
    <source>
        <strain evidence="2">ADurb.Bin276</strain>
    </source>
</reference>